<reference evidence="3" key="1">
    <citation type="submission" date="2021-07" db="EMBL/GenBank/DDBJ databases">
        <authorList>
            <person name="Durling M."/>
        </authorList>
    </citation>
    <scope>NUCLEOTIDE SEQUENCE</scope>
</reference>
<dbReference type="OrthoDB" id="194443at2759"/>
<protein>
    <recommendedName>
        <fullName evidence="2">BTB domain-containing protein</fullName>
    </recommendedName>
</protein>
<dbReference type="Gene3D" id="3.30.710.10">
    <property type="entry name" value="Potassium Channel Kv1.1, Chain A"/>
    <property type="match status" value="1"/>
</dbReference>
<dbReference type="AlphaFoldDB" id="A0A9N9PNQ7"/>
<comment type="caution">
    <text evidence="3">The sequence shown here is derived from an EMBL/GenBank/DDBJ whole genome shotgun (WGS) entry which is preliminary data.</text>
</comment>
<dbReference type="InterPro" id="IPR000210">
    <property type="entry name" value="BTB/POZ_dom"/>
</dbReference>
<accession>A0A9N9PNQ7</accession>
<feature type="domain" description="BTB" evidence="2">
    <location>
        <begin position="65"/>
        <end position="132"/>
    </location>
</feature>
<name>A0A9N9PNQ7_9HELO</name>
<feature type="region of interest" description="Disordered" evidence="1">
    <location>
        <begin position="1"/>
        <end position="53"/>
    </location>
</feature>
<keyword evidence="4" id="KW-1185">Reference proteome</keyword>
<feature type="compositionally biased region" description="Low complexity" evidence="1">
    <location>
        <begin position="1"/>
        <end position="12"/>
    </location>
</feature>
<dbReference type="SUPFAM" id="SSF54695">
    <property type="entry name" value="POZ domain"/>
    <property type="match status" value="1"/>
</dbReference>
<dbReference type="Pfam" id="PF00651">
    <property type="entry name" value="BTB"/>
    <property type="match status" value="1"/>
</dbReference>
<dbReference type="CDD" id="cd18186">
    <property type="entry name" value="BTB_POZ_ZBTB_KLHL-like"/>
    <property type="match status" value="1"/>
</dbReference>
<dbReference type="EMBL" id="CAJVRL010000035">
    <property type="protein sequence ID" value="CAG8950240.1"/>
    <property type="molecule type" value="Genomic_DNA"/>
</dbReference>
<gene>
    <name evidence="3" type="ORF">HYFRA_00008478</name>
</gene>
<dbReference type="PANTHER" id="PTHR47843:SF2">
    <property type="entry name" value="BTB DOMAIN-CONTAINING PROTEIN"/>
    <property type="match status" value="1"/>
</dbReference>
<dbReference type="InterPro" id="IPR011333">
    <property type="entry name" value="SKP1/BTB/POZ_sf"/>
</dbReference>
<evidence type="ECO:0000259" key="2">
    <source>
        <dbReference type="PROSITE" id="PS50097"/>
    </source>
</evidence>
<evidence type="ECO:0000313" key="4">
    <source>
        <dbReference type="Proteomes" id="UP000696280"/>
    </source>
</evidence>
<dbReference type="PANTHER" id="PTHR47843">
    <property type="entry name" value="BTB DOMAIN-CONTAINING PROTEIN-RELATED"/>
    <property type="match status" value="1"/>
</dbReference>
<proteinExistence type="predicted"/>
<dbReference type="Proteomes" id="UP000696280">
    <property type="component" value="Unassembled WGS sequence"/>
</dbReference>
<evidence type="ECO:0000313" key="3">
    <source>
        <dbReference type="EMBL" id="CAG8950240.1"/>
    </source>
</evidence>
<organism evidence="3 4">
    <name type="scientific">Hymenoscyphus fraxineus</name>
    <dbReference type="NCBI Taxonomy" id="746836"/>
    <lineage>
        <taxon>Eukaryota</taxon>
        <taxon>Fungi</taxon>
        <taxon>Dikarya</taxon>
        <taxon>Ascomycota</taxon>
        <taxon>Pezizomycotina</taxon>
        <taxon>Leotiomycetes</taxon>
        <taxon>Helotiales</taxon>
        <taxon>Helotiaceae</taxon>
        <taxon>Hymenoscyphus</taxon>
    </lineage>
</organism>
<sequence length="255" mass="29560">MVYSPSSPSSPSKDPIYTRRREDSDSEEISSIELNDPVKKSSTMSTQDKKKDLPTFEDSQPIVAVKVSLDDSSKGFLVHQSFLCFYSPYFNAALKGPFKEGQSQTVHLEEMCPTAFSIFVNWLYCQRIERSDKEPLLRENLLELWLLADRLNIPRLQNEAMLILGADAFPATDDIHGIELCQKFERMYDNTMDESPLRRFFVDLLTCQSNVKLVPEHNIPKQMLMDILNLARPEIDPYYGHNEYRLRTNFFVEEK</sequence>
<evidence type="ECO:0000256" key="1">
    <source>
        <dbReference type="SAM" id="MobiDB-lite"/>
    </source>
</evidence>
<dbReference type="PROSITE" id="PS50097">
    <property type="entry name" value="BTB"/>
    <property type="match status" value="1"/>
</dbReference>
<dbReference type="SMART" id="SM00225">
    <property type="entry name" value="BTB"/>
    <property type="match status" value="1"/>
</dbReference>